<gene>
    <name evidence="1" type="ORF">Amon02_000265700</name>
</gene>
<dbReference type="Proteomes" id="UP001165064">
    <property type="component" value="Unassembled WGS sequence"/>
</dbReference>
<accession>A0ACB5SY58</accession>
<proteinExistence type="predicted"/>
<comment type="caution">
    <text evidence="1">The sequence shown here is derived from an EMBL/GenBank/DDBJ whole genome shotgun (WGS) entry which is preliminary data.</text>
</comment>
<name>A0ACB5SY58_AMBMO</name>
<evidence type="ECO:0000313" key="1">
    <source>
        <dbReference type="EMBL" id="GME76543.1"/>
    </source>
</evidence>
<keyword evidence="2" id="KW-1185">Reference proteome</keyword>
<organism evidence="1 2">
    <name type="scientific">Ambrosiozyma monospora</name>
    <name type="common">Yeast</name>
    <name type="synonym">Endomycopsis monosporus</name>
    <dbReference type="NCBI Taxonomy" id="43982"/>
    <lineage>
        <taxon>Eukaryota</taxon>
        <taxon>Fungi</taxon>
        <taxon>Dikarya</taxon>
        <taxon>Ascomycota</taxon>
        <taxon>Saccharomycotina</taxon>
        <taxon>Pichiomycetes</taxon>
        <taxon>Pichiales</taxon>
        <taxon>Pichiaceae</taxon>
        <taxon>Ambrosiozyma</taxon>
    </lineage>
</organism>
<dbReference type="EMBL" id="BSXS01001563">
    <property type="protein sequence ID" value="GME76543.1"/>
    <property type="molecule type" value="Genomic_DNA"/>
</dbReference>
<evidence type="ECO:0000313" key="2">
    <source>
        <dbReference type="Proteomes" id="UP001165064"/>
    </source>
</evidence>
<sequence>MGNLLMSSDNSSHSIFLDLPQELRTLIEGFIVNDINLLISSNDIDSYYSTGSALEIESLMHELLSMSNNPILDDLLSNVVRQLVLNETVFRSQFFYKLVDYVLSRKSKVKSVSLR</sequence>
<reference evidence="1" key="1">
    <citation type="submission" date="2023-04" db="EMBL/GenBank/DDBJ databases">
        <title>Ambrosiozyma monospora NBRC 10751.</title>
        <authorList>
            <person name="Ichikawa N."/>
            <person name="Sato H."/>
            <person name="Tonouchi N."/>
        </authorList>
    </citation>
    <scope>NUCLEOTIDE SEQUENCE</scope>
    <source>
        <strain evidence="1">NBRC 10751</strain>
    </source>
</reference>
<protein>
    <submittedName>
        <fullName evidence="1">Unnamed protein product</fullName>
    </submittedName>
</protein>